<sequence length="137" mass="15702">VIENLKRHLDCTFALAGHPNGRILATGNQYTRRRVIEFTLDSRAERLVHTYNKISFLLGCSAWGQFWTPTFSNADSYIAFNGGRKTRISSMRSFIMVVFLDLKSSCTSQPALLAICIMFLDPYIFKVSLFMFTHIHK</sequence>
<proteinExistence type="predicted"/>
<comment type="caution">
    <text evidence="2">The sequence shown here is derived from an EMBL/GenBank/DDBJ whole genome shotgun (WGS) entry which is preliminary data.</text>
</comment>
<keyword evidence="1" id="KW-0472">Membrane</keyword>
<feature type="non-terminal residue" evidence="2">
    <location>
        <position position="1"/>
    </location>
</feature>
<name>A0A7J6WPV6_THATH</name>
<organism evidence="2 3">
    <name type="scientific">Thalictrum thalictroides</name>
    <name type="common">Rue-anemone</name>
    <name type="synonym">Anemone thalictroides</name>
    <dbReference type="NCBI Taxonomy" id="46969"/>
    <lineage>
        <taxon>Eukaryota</taxon>
        <taxon>Viridiplantae</taxon>
        <taxon>Streptophyta</taxon>
        <taxon>Embryophyta</taxon>
        <taxon>Tracheophyta</taxon>
        <taxon>Spermatophyta</taxon>
        <taxon>Magnoliopsida</taxon>
        <taxon>Ranunculales</taxon>
        <taxon>Ranunculaceae</taxon>
        <taxon>Thalictroideae</taxon>
        <taxon>Thalictrum</taxon>
    </lineage>
</organism>
<reference evidence="2 3" key="1">
    <citation type="submission" date="2020-06" db="EMBL/GenBank/DDBJ databases">
        <title>Transcriptomic and genomic resources for Thalictrum thalictroides and T. hernandezii: Facilitating candidate gene discovery in an emerging model plant lineage.</title>
        <authorList>
            <person name="Arias T."/>
            <person name="Riano-Pachon D.M."/>
            <person name="Di Stilio V.S."/>
        </authorList>
    </citation>
    <scope>NUCLEOTIDE SEQUENCE [LARGE SCALE GENOMIC DNA]</scope>
    <source>
        <strain evidence="3">cv. WT478/WT964</strain>
        <tissue evidence="2">Leaves</tissue>
    </source>
</reference>
<protein>
    <submittedName>
        <fullName evidence="2">Uncharacterized protein</fullName>
    </submittedName>
</protein>
<accession>A0A7J6WPV6</accession>
<feature type="transmembrane region" description="Helical" evidence="1">
    <location>
        <begin position="111"/>
        <end position="132"/>
    </location>
</feature>
<evidence type="ECO:0000256" key="1">
    <source>
        <dbReference type="SAM" id="Phobius"/>
    </source>
</evidence>
<keyword evidence="1" id="KW-1133">Transmembrane helix</keyword>
<keyword evidence="1" id="KW-0812">Transmembrane</keyword>
<evidence type="ECO:0000313" key="2">
    <source>
        <dbReference type="EMBL" id="KAF5198968.1"/>
    </source>
</evidence>
<keyword evidence="3" id="KW-1185">Reference proteome</keyword>
<gene>
    <name evidence="2" type="ORF">FRX31_011446</name>
</gene>
<dbReference type="OrthoDB" id="20669at2759"/>
<evidence type="ECO:0000313" key="3">
    <source>
        <dbReference type="Proteomes" id="UP000554482"/>
    </source>
</evidence>
<dbReference type="AlphaFoldDB" id="A0A7J6WPV6"/>
<dbReference type="Proteomes" id="UP000554482">
    <property type="component" value="Unassembled WGS sequence"/>
</dbReference>
<dbReference type="EMBL" id="JABWDY010012634">
    <property type="protein sequence ID" value="KAF5198968.1"/>
    <property type="molecule type" value="Genomic_DNA"/>
</dbReference>